<evidence type="ECO:0000256" key="5">
    <source>
        <dbReference type="HAMAP-Rule" id="MF_01328"/>
    </source>
</evidence>
<comment type="function">
    <text evidence="5">One of the primary rRNA binding proteins, this protein initially binds near the 5'-end of the 23S rRNA. It is important during the early stages of 50S assembly. It makes multiple contacts with different domains of the 23S rRNA in the assembled 50S subunit and ribosome.</text>
</comment>
<feature type="region of interest" description="Disordered" evidence="6">
    <location>
        <begin position="46"/>
        <end position="79"/>
    </location>
</feature>
<dbReference type="AlphaFoldDB" id="A0A9E2KXI2"/>
<comment type="subunit">
    <text evidence="5">Part of the 50S ribosomal subunit.</text>
</comment>
<keyword evidence="5" id="KW-0694">RNA-binding</keyword>
<dbReference type="InterPro" id="IPR013005">
    <property type="entry name" value="Ribosomal_uL4-like"/>
</dbReference>
<dbReference type="GO" id="GO:0005840">
    <property type="term" value="C:ribosome"/>
    <property type="evidence" value="ECO:0007669"/>
    <property type="project" value="UniProtKB-KW"/>
</dbReference>
<dbReference type="Proteomes" id="UP000824247">
    <property type="component" value="Unassembled WGS sequence"/>
</dbReference>
<name>A0A9E2KXI2_9BACT</name>
<reference evidence="7" key="1">
    <citation type="journal article" date="2021" name="PeerJ">
        <title>Extensive microbial diversity within the chicken gut microbiome revealed by metagenomics and culture.</title>
        <authorList>
            <person name="Gilroy R."/>
            <person name="Ravi A."/>
            <person name="Getino M."/>
            <person name="Pursley I."/>
            <person name="Horton D.L."/>
            <person name="Alikhan N.F."/>
            <person name="Baker D."/>
            <person name="Gharbi K."/>
            <person name="Hall N."/>
            <person name="Watson M."/>
            <person name="Adriaenssens E.M."/>
            <person name="Foster-Nyarko E."/>
            <person name="Jarju S."/>
            <person name="Secka A."/>
            <person name="Antonio M."/>
            <person name="Oren A."/>
            <person name="Chaudhuri R.R."/>
            <person name="La Ragione R."/>
            <person name="Hildebrand F."/>
            <person name="Pallen M.J."/>
        </authorList>
    </citation>
    <scope>NUCLEOTIDE SEQUENCE</scope>
    <source>
        <strain evidence="7">A5-1222</strain>
    </source>
</reference>
<dbReference type="EMBL" id="JAHLFM010000028">
    <property type="protein sequence ID" value="MBU3830893.1"/>
    <property type="molecule type" value="Genomic_DNA"/>
</dbReference>
<dbReference type="GO" id="GO:0006412">
    <property type="term" value="P:translation"/>
    <property type="evidence" value="ECO:0007669"/>
    <property type="project" value="UniProtKB-UniRule"/>
</dbReference>
<organism evidence="7 8">
    <name type="scientific">Candidatus Ureaplasma intestinipullorum</name>
    <dbReference type="NCBI Taxonomy" id="2838770"/>
    <lineage>
        <taxon>Bacteria</taxon>
        <taxon>Bacillati</taxon>
        <taxon>Mycoplasmatota</taxon>
        <taxon>Mycoplasmoidales</taxon>
        <taxon>Mycoplasmoidaceae</taxon>
        <taxon>Ureaplasma</taxon>
    </lineage>
</organism>
<dbReference type="SUPFAM" id="SSF52166">
    <property type="entry name" value="Ribosomal protein L4"/>
    <property type="match status" value="1"/>
</dbReference>
<dbReference type="Pfam" id="PF00573">
    <property type="entry name" value="Ribosomal_L4"/>
    <property type="match status" value="1"/>
</dbReference>
<dbReference type="InterPro" id="IPR002136">
    <property type="entry name" value="Ribosomal_uL4"/>
</dbReference>
<dbReference type="HAMAP" id="MF_01328_B">
    <property type="entry name" value="Ribosomal_uL4_B"/>
    <property type="match status" value="1"/>
</dbReference>
<gene>
    <name evidence="5 7" type="primary">rplD</name>
    <name evidence="7" type="ORF">H9897_01950</name>
</gene>
<dbReference type="PANTHER" id="PTHR10746">
    <property type="entry name" value="50S RIBOSOMAL PROTEIN L4"/>
    <property type="match status" value="1"/>
</dbReference>
<dbReference type="PANTHER" id="PTHR10746:SF6">
    <property type="entry name" value="LARGE RIBOSOMAL SUBUNIT PROTEIN UL4M"/>
    <property type="match status" value="1"/>
</dbReference>
<keyword evidence="5" id="KW-0699">rRNA-binding</keyword>
<accession>A0A9E2KXI2</accession>
<evidence type="ECO:0000256" key="6">
    <source>
        <dbReference type="SAM" id="MobiDB-lite"/>
    </source>
</evidence>
<comment type="function">
    <text evidence="5">Forms part of the polypeptide exit tunnel.</text>
</comment>
<proteinExistence type="inferred from homology"/>
<evidence type="ECO:0000313" key="7">
    <source>
        <dbReference type="EMBL" id="MBU3830893.1"/>
    </source>
</evidence>
<evidence type="ECO:0000313" key="8">
    <source>
        <dbReference type="Proteomes" id="UP000824247"/>
    </source>
</evidence>
<evidence type="ECO:0000256" key="4">
    <source>
        <dbReference type="ARBA" id="ARBA00035244"/>
    </source>
</evidence>
<dbReference type="NCBIfam" id="TIGR03953">
    <property type="entry name" value="rplD_bact"/>
    <property type="match status" value="1"/>
</dbReference>
<reference evidence="7" key="2">
    <citation type="submission" date="2021-04" db="EMBL/GenBank/DDBJ databases">
        <authorList>
            <person name="Gilroy R."/>
        </authorList>
    </citation>
    <scope>NUCLEOTIDE SEQUENCE</scope>
    <source>
        <strain evidence="7">A5-1222</strain>
    </source>
</reference>
<dbReference type="GO" id="GO:1990904">
    <property type="term" value="C:ribonucleoprotein complex"/>
    <property type="evidence" value="ECO:0007669"/>
    <property type="project" value="UniProtKB-KW"/>
</dbReference>
<evidence type="ECO:0000256" key="1">
    <source>
        <dbReference type="ARBA" id="ARBA00010528"/>
    </source>
</evidence>
<keyword evidence="3 5" id="KW-0687">Ribonucleoprotein</keyword>
<dbReference type="GO" id="GO:0019843">
    <property type="term" value="F:rRNA binding"/>
    <property type="evidence" value="ECO:0007669"/>
    <property type="project" value="UniProtKB-UniRule"/>
</dbReference>
<evidence type="ECO:0000256" key="3">
    <source>
        <dbReference type="ARBA" id="ARBA00023274"/>
    </source>
</evidence>
<comment type="caution">
    <text evidence="7">The sequence shown here is derived from an EMBL/GenBank/DDBJ whole genome shotgun (WGS) entry which is preliminary data.</text>
</comment>
<evidence type="ECO:0000256" key="2">
    <source>
        <dbReference type="ARBA" id="ARBA00022980"/>
    </source>
</evidence>
<sequence>MSTSIKLFNLEGKSTNSIDVNPNLFVETPNKQAIFDCVISENAAERQGTHSTLTKGEVRGGGKKPWRQKHTGRARTGSIRNPQWTGGGIVFGPKPNRNYLKKVNSKVRILAFKSALTLKLNNNNLFALDAKASLKIPSTKSMVKFIDALGFESKKVLIISNSNENNIELSTNNLPKVNTKLWSNVSVRDLLNANIVIACEDTFNFYNEQFEKKLSK</sequence>
<feature type="compositionally biased region" description="Basic residues" evidence="6">
    <location>
        <begin position="61"/>
        <end position="73"/>
    </location>
</feature>
<dbReference type="InterPro" id="IPR023574">
    <property type="entry name" value="Ribosomal_uL4_dom_sf"/>
</dbReference>
<protein>
    <recommendedName>
        <fullName evidence="4 5">Large ribosomal subunit protein uL4</fullName>
    </recommendedName>
</protein>
<comment type="similarity">
    <text evidence="1 5">Belongs to the universal ribosomal protein uL4 family.</text>
</comment>
<dbReference type="GO" id="GO:0003735">
    <property type="term" value="F:structural constituent of ribosome"/>
    <property type="evidence" value="ECO:0007669"/>
    <property type="project" value="InterPro"/>
</dbReference>
<keyword evidence="2 5" id="KW-0689">Ribosomal protein</keyword>
<dbReference type="Gene3D" id="3.40.1370.10">
    <property type="match status" value="1"/>
</dbReference>